<reference evidence="2" key="1">
    <citation type="submission" date="2022-04" db="EMBL/GenBank/DDBJ databases">
        <title>Carnegiea gigantea Genome sequencing and assembly v2.</title>
        <authorList>
            <person name="Copetti D."/>
            <person name="Sanderson M.J."/>
            <person name="Burquez A."/>
            <person name="Wojciechowski M.F."/>
        </authorList>
    </citation>
    <scope>NUCLEOTIDE SEQUENCE</scope>
    <source>
        <strain evidence="2">SGP5-SGP5p</strain>
        <tissue evidence="2">Aerial part</tissue>
    </source>
</reference>
<sequence length="217" mass="23253">MLSEKRKALEAQKAEERKVTVDRELEGMQLVKKKEDDSIVKLKSEEKLKKKDNLEKEKARKSAPADIAGFLKPASYRSGGREFGGGSDGGFRRQQFSSSRGGQTNDGRREQYIGDEASARGRYSSRGYDQGGSRGGNSYRGVRTSNAGREQSRGGRGGSTEVGSRGLNSAQGGQANDDVGQKEEKAAADVNPYDQDFPVLGAKPSSVPAAASTTVKA</sequence>
<proteinExistence type="predicted"/>
<feature type="compositionally biased region" description="Polar residues" evidence="1">
    <location>
        <begin position="94"/>
        <end position="105"/>
    </location>
</feature>
<evidence type="ECO:0000313" key="3">
    <source>
        <dbReference type="Proteomes" id="UP001153076"/>
    </source>
</evidence>
<feature type="region of interest" description="Disordered" evidence="1">
    <location>
        <begin position="48"/>
        <end position="217"/>
    </location>
</feature>
<organism evidence="2 3">
    <name type="scientific">Carnegiea gigantea</name>
    <dbReference type="NCBI Taxonomy" id="171969"/>
    <lineage>
        <taxon>Eukaryota</taxon>
        <taxon>Viridiplantae</taxon>
        <taxon>Streptophyta</taxon>
        <taxon>Embryophyta</taxon>
        <taxon>Tracheophyta</taxon>
        <taxon>Spermatophyta</taxon>
        <taxon>Magnoliopsida</taxon>
        <taxon>eudicotyledons</taxon>
        <taxon>Gunneridae</taxon>
        <taxon>Pentapetalae</taxon>
        <taxon>Caryophyllales</taxon>
        <taxon>Cactineae</taxon>
        <taxon>Cactaceae</taxon>
        <taxon>Cactoideae</taxon>
        <taxon>Echinocereeae</taxon>
        <taxon>Carnegiea</taxon>
    </lineage>
</organism>
<feature type="compositionally biased region" description="Basic and acidic residues" evidence="1">
    <location>
        <begin position="48"/>
        <end position="60"/>
    </location>
</feature>
<dbReference type="EMBL" id="JAKOGI010000562">
    <property type="protein sequence ID" value="KAJ8433072.1"/>
    <property type="molecule type" value="Genomic_DNA"/>
</dbReference>
<name>A0A9Q1JY10_9CARY</name>
<dbReference type="Proteomes" id="UP001153076">
    <property type="component" value="Unassembled WGS sequence"/>
</dbReference>
<gene>
    <name evidence="2" type="ORF">Cgig2_015435</name>
</gene>
<accession>A0A9Q1JY10</accession>
<dbReference type="AlphaFoldDB" id="A0A9Q1JY10"/>
<keyword evidence="3" id="KW-1185">Reference proteome</keyword>
<evidence type="ECO:0000313" key="2">
    <source>
        <dbReference type="EMBL" id="KAJ8433072.1"/>
    </source>
</evidence>
<evidence type="ECO:0000256" key="1">
    <source>
        <dbReference type="SAM" id="MobiDB-lite"/>
    </source>
</evidence>
<comment type="caution">
    <text evidence="2">The sequence shown here is derived from an EMBL/GenBank/DDBJ whole genome shotgun (WGS) entry which is preliminary data.</text>
</comment>
<protein>
    <submittedName>
        <fullName evidence="2">Uncharacterized protein</fullName>
    </submittedName>
</protein>
<dbReference type="OrthoDB" id="784393at2759"/>